<evidence type="ECO:0000313" key="2">
    <source>
        <dbReference type="Proteomes" id="UP000292734"/>
    </source>
</evidence>
<gene>
    <name evidence="1" type="ORF">EWH08_19715</name>
</gene>
<accession>A0A4Q4IT22</accession>
<dbReference type="AlphaFoldDB" id="A0A4Q4IT22"/>
<evidence type="ECO:0000313" key="1">
    <source>
        <dbReference type="EMBL" id="RYL96474.1"/>
    </source>
</evidence>
<comment type="caution">
    <text evidence="1">The sequence shown here is derived from an EMBL/GenBank/DDBJ whole genome shotgun (WGS) entry which is preliminary data.</text>
</comment>
<reference evidence="1 2" key="1">
    <citation type="submission" date="2019-02" db="EMBL/GenBank/DDBJ databases">
        <authorList>
            <person name="Feng G."/>
        </authorList>
    </citation>
    <scope>NUCLEOTIDE SEQUENCE [LARGE SCALE GENOMIC DNA]</scope>
    <source>
        <strain evidence="1 2">DSM 26779</strain>
    </source>
</reference>
<sequence length="98" mass="10874">MSIHETSLRNIAHAQIERLEGQLHAMKDALGLLLSHAISTSGDRTFDMIDAFQASVDASSLEFDNARSLDAALHMADGIVEEARYWQDFERKCAANLI</sequence>
<organism evidence="1 2">
    <name type="scientific">Sphingobium indicum</name>
    <dbReference type="NCBI Taxonomy" id="332055"/>
    <lineage>
        <taxon>Bacteria</taxon>
        <taxon>Pseudomonadati</taxon>
        <taxon>Pseudomonadota</taxon>
        <taxon>Alphaproteobacteria</taxon>
        <taxon>Sphingomonadales</taxon>
        <taxon>Sphingomonadaceae</taxon>
        <taxon>Sphingobium</taxon>
    </lineage>
</organism>
<proteinExistence type="predicted"/>
<dbReference type="Proteomes" id="UP000292734">
    <property type="component" value="Unassembled WGS sequence"/>
</dbReference>
<protein>
    <submittedName>
        <fullName evidence="1">Uncharacterized protein</fullName>
    </submittedName>
</protein>
<name>A0A4Q4IT22_9SPHN</name>
<dbReference type="RefSeq" id="WP_129965714.1">
    <property type="nucleotide sequence ID" value="NZ_JACBZE010000024.1"/>
</dbReference>
<dbReference type="EMBL" id="SEOM01000021">
    <property type="protein sequence ID" value="RYL96474.1"/>
    <property type="molecule type" value="Genomic_DNA"/>
</dbReference>